<keyword evidence="4" id="KW-0067">ATP-binding</keyword>
<evidence type="ECO:0000256" key="6">
    <source>
        <dbReference type="SAM" id="MobiDB-lite"/>
    </source>
</evidence>
<name>A0A430FU51_9BIFI</name>
<keyword evidence="7" id="KW-0812">Transmembrane</keyword>
<feature type="domain" description="AAA" evidence="8">
    <location>
        <begin position="335"/>
        <end position="450"/>
    </location>
</feature>
<dbReference type="InterPro" id="IPR050445">
    <property type="entry name" value="Bact_polysacc_biosynth/exp"/>
</dbReference>
<keyword evidence="3" id="KW-0418">Kinase</keyword>
<dbReference type="AlphaFoldDB" id="A0A430FU51"/>
<dbReference type="SUPFAM" id="SSF52540">
    <property type="entry name" value="P-loop containing nucleoside triphosphate hydrolases"/>
    <property type="match status" value="1"/>
</dbReference>
<dbReference type="Pfam" id="PF13614">
    <property type="entry name" value="AAA_31"/>
    <property type="match status" value="1"/>
</dbReference>
<reference evidence="9 10" key="1">
    <citation type="submission" date="2018-09" db="EMBL/GenBank/DDBJ databases">
        <title>Characterization of the phylogenetic diversity of five novel species belonging to the genus Bifidobacterium.</title>
        <authorList>
            <person name="Lugli G.A."/>
            <person name="Duranti S."/>
            <person name="Milani C."/>
        </authorList>
    </citation>
    <scope>NUCLEOTIDE SEQUENCE [LARGE SCALE GENOMIC DNA]</scope>
    <source>
        <strain evidence="9 10">2033B</strain>
    </source>
</reference>
<evidence type="ECO:0000256" key="3">
    <source>
        <dbReference type="ARBA" id="ARBA00022777"/>
    </source>
</evidence>
<dbReference type="InterPro" id="IPR005702">
    <property type="entry name" value="Wzc-like_C"/>
</dbReference>
<evidence type="ECO:0000256" key="5">
    <source>
        <dbReference type="ARBA" id="ARBA00023137"/>
    </source>
</evidence>
<evidence type="ECO:0000256" key="2">
    <source>
        <dbReference type="ARBA" id="ARBA00022741"/>
    </source>
</evidence>
<accession>A0A430FU51</accession>
<feature type="region of interest" description="Disordered" evidence="6">
    <location>
        <begin position="1"/>
        <end position="58"/>
    </location>
</feature>
<comment type="caution">
    <text evidence="9">The sequence shown here is derived from an EMBL/GenBank/DDBJ whole genome shotgun (WGS) entry which is preliminary data.</text>
</comment>
<gene>
    <name evidence="9" type="ORF">D2E24_0973</name>
</gene>
<dbReference type="PANTHER" id="PTHR32309:SF31">
    <property type="entry name" value="CAPSULAR EXOPOLYSACCHARIDE FAMILY"/>
    <property type="match status" value="1"/>
</dbReference>
<dbReference type="RefSeq" id="WP_125968234.1">
    <property type="nucleotide sequence ID" value="NZ_QXGK01000008.1"/>
</dbReference>
<evidence type="ECO:0000256" key="4">
    <source>
        <dbReference type="ARBA" id="ARBA00022840"/>
    </source>
</evidence>
<dbReference type="OrthoDB" id="9812433at2"/>
<dbReference type="Proteomes" id="UP000287470">
    <property type="component" value="Unassembled WGS sequence"/>
</dbReference>
<dbReference type="CDD" id="cd05387">
    <property type="entry name" value="BY-kinase"/>
    <property type="match status" value="1"/>
</dbReference>
<evidence type="ECO:0000256" key="7">
    <source>
        <dbReference type="SAM" id="Phobius"/>
    </source>
</evidence>
<keyword evidence="7" id="KW-0472">Membrane</keyword>
<organism evidence="9 10">
    <name type="scientific">Bifidobacterium samirii</name>
    <dbReference type="NCBI Taxonomy" id="2306974"/>
    <lineage>
        <taxon>Bacteria</taxon>
        <taxon>Bacillati</taxon>
        <taxon>Actinomycetota</taxon>
        <taxon>Actinomycetes</taxon>
        <taxon>Bifidobacteriales</taxon>
        <taxon>Bifidobacteriaceae</taxon>
        <taxon>Bifidobacterium</taxon>
    </lineage>
</organism>
<keyword evidence="7" id="KW-1133">Transmembrane helix</keyword>
<keyword evidence="5" id="KW-0829">Tyrosine-protein kinase</keyword>
<evidence type="ECO:0000313" key="10">
    <source>
        <dbReference type="Proteomes" id="UP000287470"/>
    </source>
</evidence>
<evidence type="ECO:0000313" key="9">
    <source>
        <dbReference type="EMBL" id="RSX56683.1"/>
    </source>
</evidence>
<dbReference type="PANTHER" id="PTHR32309">
    <property type="entry name" value="TYROSINE-PROTEIN KINASE"/>
    <property type="match status" value="1"/>
</dbReference>
<dbReference type="InterPro" id="IPR027417">
    <property type="entry name" value="P-loop_NTPase"/>
</dbReference>
<dbReference type="InterPro" id="IPR025669">
    <property type="entry name" value="AAA_dom"/>
</dbReference>
<feature type="transmembrane region" description="Helical" evidence="7">
    <location>
        <begin position="75"/>
        <end position="94"/>
    </location>
</feature>
<sequence>MAGARPGRSGAFHRPQQGEELTADVHAFSDERPDAAASHPKTREAGRMAATGHPTKRKGDGMSFHEIIAVIRKRWVAELVVFAVVLAAVAGYIATRQPSYSSSSRVFISFSADGASGDTDADGTPATYEPSDYVEQHLDLIPELVTTPAVLGGVADRLGVSEASLDGKLSAYVSSGYFVVVTAHADSPAGAADLADAAVASLGEQLASAGENGSSIYVPDHLRLTVVDEAKEPSGAESPNVKALTCVGLLGAFAAAFFAALALELSDMKIRDADEIQQLLHCSVLGSLPKSSKYSSQCPVIVRRPDSMEAESVRRVASNLTFMTPDRESLSNVFVISSYGSGEGKTTMSIELAAAFAEHGDRVLFIGADLRHPSVARRLGLDEHVGLSHLLTGQAGAAEAVKVYWRPTLHVLPAGRRVANPGIIVNSNAMKALIEKASGEYDRVVIDAEPLAVGNDAVMFAKRGARLIIMAGQDQVTKPHLRDLSREFAAVGVTPVGVVRNFMDIGHPERKYYGRYYIGTDDMPDGDAGDDRAKDD</sequence>
<protein>
    <submittedName>
        <fullName evidence="9">Lipopolysaccharide biosynthesis protein</fullName>
    </submittedName>
</protein>
<dbReference type="Gene3D" id="3.40.50.300">
    <property type="entry name" value="P-loop containing nucleotide triphosphate hydrolases"/>
    <property type="match status" value="1"/>
</dbReference>
<keyword evidence="10" id="KW-1185">Reference proteome</keyword>
<keyword evidence="1" id="KW-0808">Transferase</keyword>
<proteinExistence type="predicted"/>
<keyword evidence="2" id="KW-0547">Nucleotide-binding</keyword>
<evidence type="ECO:0000256" key="1">
    <source>
        <dbReference type="ARBA" id="ARBA00022679"/>
    </source>
</evidence>
<dbReference type="EMBL" id="QXGK01000008">
    <property type="protein sequence ID" value="RSX56683.1"/>
    <property type="molecule type" value="Genomic_DNA"/>
</dbReference>
<evidence type="ECO:0000259" key="8">
    <source>
        <dbReference type="Pfam" id="PF13614"/>
    </source>
</evidence>